<keyword evidence="3" id="KW-0479">Metal-binding</keyword>
<feature type="signal peptide" evidence="4">
    <location>
        <begin position="1"/>
        <end position="27"/>
    </location>
</feature>
<comment type="similarity">
    <text evidence="1">Belongs to the peptidase S45 family.</text>
</comment>
<comment type="cofactor">
    <cofactor evidence="3">
        <name>Ca(2+)</name>
        <dbReference type="ChEBI" id="CHEBI:29108"/>
    </cofactor>
    <text evidence="3">Binds 1 Ca(2+) ion per dimer.</text>
</comment>
<dbReference type="AlphaFoldDB" id="A0A6V8KJM5"/>
<reference evidence="5 6" key="2">
    <citation type="submission" date="2020-03" db="EMBL/GenBank/DDBJ databases">
        <authorList>
            <person name="Ichikawa N."/>
            <person name="Kimura A."/>
            <person name="Kitahashi Y."/>
            <person name="Uohara A."/>
        </authorList>
    </citation>
    <scope>NUCLEOTIDE SEQUENCE [LARGE SCALE GENOMIC DNA]</scope>
    <source>
        <strain evidence="5 6">NBRC 108639</strain>
    </source>
</reference>
<evidence type="ECO:0000313" key="5">
    <source>
        <dbReference type="EMBL" id="GFJ83630.1"/>
    </source>
</evidence>
<reference evidence="5 6" key="1">
    <citation type="submission" date="2020-03" db="EMBL/GenBank/DDBJ databases">
        <title>Whole genome shotgun sequence of Phytohabitans houttuyneae NBRC 108639.</title>
        <authorList>
            <person name="Komaki H."/>
            <person name="Tamura T."/>
        </authorList>
    </citation>
    <scope>NUCLEOTIDE SEQUENCE [LARGE SCALE GENOMIC DNA]</scope>
    <source>
        <strain evidence="5 6">NBRC 108639</strain>
    </source>
</reference>
<evidence type="ECO:0000256" key="3">
    <source>
        <dbReference type="PIRSR" id="PIRSR001227-2"/>
    </source>
</evidence>
<proteinExistence type="inferred from homology"/>
<gene>
    <name evidence="5" type="ORF">Phou_078100</name>
</gene>
<feature type="binding site" evidence="3">
    <location>
        <position position="359"/>
    </location>
    <ligand>
        <name>Ca(2+)</name>
        <dbReference type="ChEBI" id="CHEBI:29108"/>
    </ligand>
</feature>
<feature type="binding site" evidence="3">
    <location>
        <position position="576"/>
    </location>
    <ligand>
        <name>Ca(2+)</name>
        <dbReference type="ChEBI" id="CHEBI:29108"/>
    </ligand>
</feature>
<dbReference type="Pfam" id="PF01804">
    <property type="entry name" value="Penicil_amidase"/>
    <property type="match status" value="1"/>
</dbReference>
<comment type="caution">
    <text evidence="5">The sequence shown here is derived from an EMBL/GenBank/DDBJ whole genome shotgun (WGS) entry which is preliminary data.</text>
</comment>
<dbReference type="Gene3D" id="3.60.20.10">
    <property type="entry name" value="Glutamine Phosphoribosylpyrophosphate, subunit 1, domain 1"/>
    <property type="match status" value="2"/>
</dbReference>
<feature type="active site" description="Nucleophile" evidence="2">
    <location>
        <position position="284"/>
    </location>
</feature>
<keyword evidence="4" id="KW-0732">Signal</keyword>
<evidence type="ECO:0000313" key="6">
    <source>
        <dbReference type="Proteomes" id="UP000482800"/>
    </source>
</evidence>
<dbReference type="InterPro" id="IPR023343">
    <property type="entry name" value="Penicillin_amidase_dom1"/>
</dbReference>
<evidence type="ECO:0000256" key="2">
    <source>
        <dbReference type="PIRSR" id="PIRSR001227-1"/>
    </source>
</evidence>
<dbReference type="SUPFAM" id="SSF56235">
    <property type="entry name" value="N-terminal nucleophile aminohydrolases (Ntn hydrolases)"/>
    <property type="match status" value="1"/>
</dbReference>
<dbReference type="PANTHER" id="PTHR34218:SF3">
    <property type="entry name" value="ACYL-HOMOSERINE LACTONE ACYLASE PVDQ"/>
    <property type="match status" value="1"/>
</dbReference>
<protein>
    <submittedName>
        <fullName evidence="5">Penicillin amidase</fullName>
    </submittedName>
</protein>
<dbReference type="PIRSF" id="PIRSF001227">
    <property type="entry name" value="Pen_acylase"/>
    <property type="match status" value="1"/>
</dbReference>
<organism evidence="5 6">
    <name type="scientific">Phytohabitans houttuyneae</name>
    <dbReference type="NCBI Taxonomy" id="1076126"/>
    <lineage>
        <taxon>Bacteria</taxon>
        <taxon>Bacillati</taxon>
        <taxon>Actinomycetota</taxon>
        <taxon>Actinomycetes</taxon>
        <taxon>Micromonosporales</taxon>
        <taxon>Micromonosporaceae</taxon>
    </lineage>
</organism>
<keyword evidence="6" id="KW-1185">Reference proteome</keyword>
<feature type="chain" id="PRO_5028818736" evidence="4">
    <location>
        <begin position="28"/>
        <end position="945"/>
    </location>
</feature>
<dbReference type="InterPro" id="IPR029055">
    <property type="entry name" value="Ntn_hydrolases_N"/>
</dbReference>
<evidence type="ECO:0000256" key="4">
    <source>
        <dbReference type="SAM" id="SignalP"/>
    </source>
</evidence>
<sequence>MRRSAIAFLSAGIVAAGLFTAAPPAPADVRDAGRVAIPGLRAPASVVRDVEGLAHVNARNQHDLFFLQGWIHANDRLFQMDLTRRQAAGTLAELLGKDALAGDVQLRTIGLRRAAERSLPLQSADTRAALSAYADGVNAWLARNRPPRQYADLLVTRVAPWTPVDSLAILKAISFSLSFDMDGVRTTNTARYARAGAANGFDGVAAVDQDLFRFQPFTRASTVPDATGRRAAIQGNPPVTAGRQSQALGELSEEGLRLVDRYRTVAERVPLIAQAMDNEFDFGSNAWAIAGRHTATGRPILANDPHLPLDSPSTLYPITLSGAGFEVTGQGLAGIPYVVVGQNRQLAWGLTTNLLDVTDMYQERIEPDPTSPSGLSTVYQGRKEHVLAIPESYRINTRTPGQSDTIVPVPPGGAVPAATLIVPRRNNGPIVDANVAAGVAVSVQYAGFSGTRELDSFRMVNLARGLDDFKQALSFFDVGSQNFFYADIRGTIAHFTTGEAPLREDLQAGRVDGNPPYLVRDGTGGNEWLPARTKQPGQALPYEVIPFNEMPQVVNPPAGFVINSNNDPAGTTLDNDPLNQTRPGGGIYYLTHTYDNGSRGGRVTDMVRADIRKGRVTAEDTRDRQADVTLLDAQFFTPYITAAFDRARHSATPELNALAGDSRIAEAVQRLSAWDRTTPTGIREGFDASDDNGRLGGPSQKEIDASVAATIFAVWRGQYIDNVIDERLRPLELPLPGGPESVRALKQLLDTFDSRRGVGASGLDFYAVPGVPDAADRRDVLLLRSLADALDRLAGDPFAPAFHRSTDQDTYRWGKLHRIVFDGLPVPAVYSVPTVDGPFAQPLTGLPGLPVDGGFQTVDASAHNPRAASVNDFMFVSGPTNRYVGQATPLGMRGRTSLPGGTSEQIGDKFRLNLLGGWLTNENFPSRLHPTDLIGATDSVTFFTP</sequence>
<dbReference type="GO" id="GO:0017000">
    <property type="term" value="P:antibiotic biosynthetic process"/>
    <property type="evidence" value="ECO:0007669"/>
    <property type="project" value="InterPro"/>
</dbReference>
<dbReference type="EMBL" id="BLPF01000003">
    <property type="protein sequence ID" value="GFJ83630.1"/>
    <property type="molecule type" value="Genomic_DNA"/>
</dbReference>
<dbReference type="GO" id="GO:0016811">
    <property type="term" value="F:hydrolase activity, acting on carbon-nitrogen (but not peptide) bonds, in linear amides"/>
    <property type="evidence" value="ECO:0007669"/>
    <property type="project" value="InterPro"/>
</dbReference>
<dbReference type="Gene3D" id="1.10.439.10">
    <property type="entry name" value="Penicillin Amidohydrolase, domain 1"/>
    <property type="match status" value="1"/>
</dbReference>
<name>A0A6V8KJM5_9ACTN</name>
<evidence type="ECO:0000256" key="1">
    <source>
        <dbReference type="ARBA" id="ARBA00006586"/>
    </source>
</evidence>
<dbReference type="RefSeq" id="WP_173066367.1">
    <property type="nucleotide sequence ID" value="NZ_BAABGO010000032.1"/>
</dbReference>
<dbReference type="InterPro" id="IPR014395">
    <property type="entry name" value="Pen/GL7ACA/AHL_acylase"/>
</dbReference>
<dbReference type="PANTHER" id="PTHR34218">
    <property type="entry name" value="PEPTIDASE S45 PENICILLIN AMIDASE"/>
    <property type="match status" value="1"/>
</dbReference>
<feature type="binding site" evidence="3">
    <location>
        <position position="356"/>
    </location>
    <ligand>
        <name>Ca(2+)</name>
        <dbReference type="ChEBI" id="CHEBI:29108"/>
    </ligand>
</feature>
<dbReference type="Proteomes" id="UP000482800">
    <property type="component" value="Unassembled WGS sequence"/>
</dbReference>
<dbReference type="InterPro" id="IPR002692">
    <property type="entry name" value="S45"/>
</dbReference>
<keyword evidence="3" id="KW-0106">Calcium</keyword>
<dbReference type="GO" id="GO:0046872">
    <property type="term" value="F:metal ion binding"/>
    <property type="evidence" value="ECO:0007669"/>
    <property type="project" value="UniProtKB-KW"/>
</dbReference>
<accession>A0A6V8KJM5</accession>